<keyword evidence="3" id="KW-0378">Hydrolase</keyword>
<dbReference type="GO" id="GO:0052689">
    <property type="term" value="F:carboxylic ester hydrolase activity"/>
    <property type="evidence" value="ECO:0007669"/>
    <property type="project" value="UniProtKB-KW"/>
</dbReference>
<dbReference type="AlphaFoldDB" id="A0A9N9MMK9"/>
<dbReference type="Proteomes" id="UP001152799">
    <property type="component" value="Chromosome 2"/>
</dbReference>
<organism evidence="6 7">
    <name type="scientific">Ceutorhynchus assimilis</name>
    <name type="common">cabbage seed weevil</name>
    <dbReference type="NCBI Taxonomy" id="467358"/>
    <lineage>
        <taxon>Eukaryota</taxon>
        <taxon>Metazoa</taxon>
        <taxon>Ecdysozoa</taxon>
        <taxon>Arthropoda</taxon>
        <taxon>Hexapoda</taxon>
        <taxon>Insecta</taxon>
        <taxon>Pterygota</taxon>
        <taxon>Neoptera</taxon>
        <taxon>Endopterygota</taxon>
        <taxon>Coleoptera</taxon>
        <taxon>Polyphaga</taxon>
        <taxon>Cucujiformia</taxon>
        <taxon>Curculionidae</taxon>
        <taxon>Ceutorhynchinae</taxon>
        <taxon>Ceutorhynchus</taxon>
    </lineage>
</organism>
<sequence>MAQVTIQDGSLKGTTGTNLDGEEFFQFFGIPYAKPPINELRFMPPQPVDPWKGVKDATIVGSASISRDELTSQIVGSEDCLNLNVYTKELPNSETELKPVMIYIHGGAFNTGSNRPGLYGPEFLLTKNIVLVTINYRLGVLGFLSIDGTPVTGNMGLKDQNLALKWVRRNIKHFNGDPNNVTIFGHSAGSASVHAHILSPASKGLFQKAILQSGNVLNSWCWGSKNNATKLVELLGKSADTEKQALEILKQVPAMDIHDAQLLLGDAIYASEKRPFSVVIESPNETAFITKDLRELIKEGNYNDLPIMIGYTDKEGMVLETAKTYNVELPPFKMENIIPAELNLLEGSADSQKVVKILEGIYSKQPNDEHYDELTDTSFLVGICEFLLNHLKNKKLPTFLYRMTISSNVNYLKNMLHKTHLPGACHADDLGYLFKSDITPEITPGSLEDKFIRIFVELWTNFATFGNPTANSKLNVSWEPLVRDGSLKLLNIGKELEFIDMPGSERKRVDTWMDIYNKWQPEKRS</sequence>
<dbReference type="Gene3D" id="3.40.50.1820">
    <property type="entry name" value="alpha/beta hydrolase"/>
    <property type="match status" value="1"/>
</dbReference>
<dbReference type="InterPro" id="IPR002018">
    <property type="entry name" value="CarbesteraseB"/>
</dbReference>
<protein>
    <recommendedName>
        <fullName evidence="5">Carboxylesterase type B domain-containing protein</fullName>
    </recommendedName>
</protein>
<keyword evidence="4" id="KW-0325">Glycoprotein</keyword>
<evidence type="ECO:0000256" key="4">
    <source>
        <dbReference type="ARBA" id="ARBA00023180"/>
    </source>
</evidence>
<feature type="domain" description="Carboxylesterase type B" evidence="5">
    <location>
        <begin position="3"/>
        <end position="497"/>
    </location>
</feature>
<reference evidence="6" key="1">
    <citation type="submission" date="2022-01" db="EMBL/GenBank/DDBJ databases">
        <authorList>
            <person name="King R."/>
        </authorList>
    </citation>
    <scope>NUCLEOTIDE SEQUENCE</scope>
</reference>
<dbReference type="PANTHER" id="PTHR43142">
    <property type="entry name" value="CARBOXYLIC ESTER HYDROLASE"/>
    <property type="match status" value="1"/>
</dbReference>
<dbReference type="InterPro" id="IPR029058">
    <property type="entry name" value="AB_hydrolase_fold"/>
</dbReference>
<dbReference type="OrthoDB" id="19653at2759"/>
<evidence type="ECO:0000256" key="1">
    <source>
        <dbReference type="ARBA" id="ARBA00005964"/>
    </source>
</evidence>
<gene>
    <name evidence="6" type="ORF">CEUTPL_LOCUS5483</name>
</gene>
<dbReference type="SUPFAM" id="SSF53474">
    <property type="entry name" value="alpha/beta-Hydrolases"/>
    <property type="match status" value="1"/>
</dbReference>
<evidence type="ECO:0000259" key="5">
    <source>
        <dbReference type="Pfam" id="PF00135"/>
    </source>
</evidence>
<keyword evidence="2" id="KW-0719">Serine esterase</keyword>
<dbReference type="Pfam" id="PF00135">
    <property type="entry name" value="COesterase"/>
    <property type="match status" value="1"/>
</dbReference>
<evidence type="ECO:0000256" key="2">
    <source>
        <dbReference type="ARBA" id="ARBA00022487"/>
    </source>
</evidence>
<name>A0A9N9MMK9_9CUCU</name>
<comment type="similarity">
    <text evidence="1">Belongs to the type-B carboxylesterase/lipase family.</text>
</comment>
<evidence type="ECO:0000313" key="7">
    <source>
        <dbReference type="Proteomes" id="UP001152799"/>
    </source>
</evidence>
<proteinExistence type="inferred from homology"/>
<accession>A0A9N9MMK9</accession>
<dbReference type="EMBL" id="OU892278">
    <property type="protein sequence ID" value="CAG9764858.1"/>
    <property type="molecule type" value="Genomic_DNA"/>
</dbReference>
<dbReference type="PANTHER" id="PTHR43142:SF1">
    <property type="entry name" value="CARBOXYLIC ESTER HYDROLASE"/>
    <property type="match status" value="1"/>
</dbReference>
<keyword evidence="7" id="KW-1185">Reference proteome</keyword>
<evidence type="ECO:0000313" key="6">
    <source>
        <dbReference type="EMBL" id="CAG9764858.1"/>
    </source>
</evidence>
<evidence type="ECO:0000256" key="3">
    <source>
        <dbReference type="ARBA" id="ARBA00022801"/>
    </source>
</evidence>